<dbReference type="SUPFAM" id="SSF53383">
    <property type="entry name" value="PLP-dependent transferases"/>
    <property type="match status" value="1"/>
</dbReference>
<keyword evidence="3" id="KW-0456">Lyase</keyword>
<dbReference type="OrthoDB" id="5817at2157"/>
<dbReference type="Gene3D" id="3.90.1150.10">
    <property type="entry name" value="Aspartate Aminotransferase, domain 1"/>
    <property type="match status" value="1"/>
</dbReference>
<dbReference type="InterPro" id="IPR015422">
    <property type="entry name" value="PyrdxlP-dep_Trfase_small"/>
</dbReference>
<organism evidence="3 4">
    <name type="scientific">Candidatus Nitrososphaera evergladensis SR1</name>
    <dbReference type="NCBI Taxonomy" id="1459636"/>
    <lineage>
        <taxon>Archaea</taxon>
        <taxon>Nitrososphaerota</taxon>
        <taxon>Nitrososphaeria</taxon>
        <taxon>Nitrososphaerales</taxon>
        <taxon>Nitrososphaeraceae</taxon>
        <taxon>Nitrososphaera</taxon>
    </lineage>
</organism>
<dbReference type="HOGENOM" id="CLU_003433_2_1_2"/>
<dbReference type="Pfam" id="PF00266">
    <property type="entry name" value="Aminotran_5"/>
    <property type="match status" value="1"/>
</dbReference>
<evidence type="ECO:0000313" key="3">
    <source>
        <dbReference type="EMBL" id="AIF83260.1"/>
    </source>
</evidence>
<dbReference type="InterPro" id="IPR015421">
    <property type="entry name" value="PyrdxlP-dep_Trfase_major"/>
</dbReference>
<dbReference type="eggNOG" id="arCOG00065">
    <property type="taxonomic scope" value="Archaea"/>
</dbReference>
<dbReference type="AlphaFoldDB" id="A0A075MQB0"/>
<feature type="domain" description="Aminotransferase class V" evidence="2">
    <location>
        <begin position="22"/>
        <end position="354"/>
    </location>
</feature>
<gene>
    <name evidence="3" type="ORF">NTE_01188</name>
</gene>
<evidence type="ECO:0000259" key="2">
    <source>
        <dbReference type="Pfam" id="PF00266"/>
    </source>
</evidence>
<dbReference type="PANTHER" id="PTHR43586">
    <property type="entry name" value="CYSTEINE DESULFURASE"/>
    <property type="match status" value="1"/>
</dbReference>
<proteinExistence type="predicted"/>
<dbReference type="InterPro" id="IPR000192">
    <property type="entry name" value="Aminotrans_V_dom"/>
</dbReference>
<keyword evidence="4" id="KW-1185">Reference proteome</keyword>
<name>A0A075MQB0_9ARCH</name>
<reference evidence="3 4" key="1">
    <citation type="journal article" date="2014" name="PLoS ONE">
        <title>Genome Sequence of Candidatus Nitrososphaera evergladensis from Group I.1b Enriched from Everglades Soil Reveals Novel Genomic Features of the Ammonia-Oxidizing Archaea.</title>
        <authorList>
            <person name="Zhalnina K.V."/>
            <person name="Dias R."/>
            <person name="Leonard M.T."/>
            <person name="Dorr de Quadros P."/>
            <person name="Camargo F.A."/>
            <person name="Drew J.C."/>
            <person name="Farmerie W.G."/>
            <person name="Daroub S.H."/>
            <person name="Triplett E.W."/>
        </authorList>
    </citation>
    <scope>NUCLEOTIDE SEQUENCE [LARGE SCALE GENOMIC DNA]</scope>
    <source>
        <strain evidence="3 4">SR1</strain>
    </source>
</reference>
<keyword evidence="1" id="KW-0663">Pyridoxal phosphate</keyword>
<accession>A0A075MQB0</accession>
<dbReference type="RefSeq" id="WP_148700054.1">
    <property type="nucleotide sequence ID" value="NZ_CP007174.1"/>
</dbReference>
<protein>
    <submittedName>
        <fullName evidence="3">Selenocysteine lyase</fullName>
    </submittedName>
</protein>
<dbReference type="STRING" id="1459636.NTE_01188"/>
<evidence type="ECO:0000256" key="1">
    <source>
        <dbReference type="ARBA" id="ARBA00022898"/>
    </source>
</evidence>
<dbReference type="PANTHER" id="PTHR43586:SF8">
    <property type="entry name" value="CYSTEINE DESULFURASE 1, CHLOROPLASTIC"/>
    <property type="match status" value="1"/>
</dbReference>
<evidence type="ECO:0000313" key="4">
    <source>
        <dbReference type="Proteomes" id="UP000028194"/>
    </source>
</evidence>
<dbReference type="InterPro" id="IPR015424">
    <property type="entry name" value="PyrdxlP-dep_Trfase"/>
</dbReference>
<dbReference type="EMBL" id="CP007174">
    <property type="protein sequence ID" value="AIF83260.1"/>
    <property type="molecule type" value="Genomic_DNA"/>
</dbReference>
<dbReference type="Gene3D" id="3.40.640.10">
    <property type="entry name" value="Type I PLP-dependent aspartate aminotransferase-like (Major domain)"/>
    <property type="match status" value="1"/>
</dbReference>
<dbReference type="GeneID" id="41596998"/>
<dbReference type="KEGG" id="nev:NTE_01188"/>
<dbReference type="Proteomes" id="UP000028194">
    <property type="component" value="Chromosome"/>
</dbReference>
<sequence>MTAVQDASPDLRLDFPITKKTIYMNNGAVAPTPLAVVKATTDFMVKCADEGPDAQATSDYITSLLKELRTRVAHLINCEPEEVVLTQSTTEGINIVANGISWKKGDTIIARGGKHEHPANYLPWLRLSQKGTIASLKELVIDENGFFDLAELEKAAKGSRLVTMSHALYNTGAIMPLEEVGSIVAGENNALFCVDAAQTAGTIKIDVKKIGCHFMAFPGFKWLCGPMGIGVLYCSKKAAEALEPPSIGGESAIVSDSGIIAAREMPHRLQTGFRNYPGAAGLEAALRYVLRVGIDNIRSANMKVAEALREELGRIQGVTLYGPQDAEKRTSIVTFSVPKDPSMIVRKLEEENRIVLAEREAGGRRKIIRAAPHFFNTEAEAATVAAQIKALLG</sequence>
<dbReference type="GO" id="GO:0016829">
    <property type="term" value="F:lyase activity"/>
    <property type="evidence" value="ECO:0007669"/>
    <property type="project" value="UniProtKB-KW"/>
</dbReference>